<name>A0ABN7J043_9BASI</name>
<dbReference type="Proteomes" id="UP000836402">
    <property type="component" value="Unassembled WGS sequence"/>
</dbReference>
<dbReference type="SUPFAM" id="SSF50989">
    <property type="entry name" value="Clathrin heavy-chain terminal domain"/>
    <property type="match status" value="1"/>
</dbReference>
<dbReference type="EMBL" id="CAJHJG010004047">
    <property type="protein sequence ID" value="CAD6937849.1"/>
    <property type="molecule type" value="Genomic_DNA"/>
</dbReference>
<comment type="caution">
    <text evidence="1">The sequence shown here is derived from an EMBL/GenBank/DDBJ whole genome shotgun (WGS) entry which is preliminary data.</text>
</comment>
<organism evidence="1 2">
    <name type="scientific">Tilletia caries</name>
    <name type="common">wheat bunt fungus</name>
    <dbReference type="NCBI Taxonomy" id="13290"/>
    <lineage>
        <taxon>Eukaryota</taxon>
        <taxon>Fungi</taxon>
        <taxon>Dikarya</taxon>
        <taxon>Basidiomycota</taxon>
        <taxon>Ustilaginomycotina</taxon>
        <taxon>Exobasidiomycetes</taxon>
        <taxon>Tilletiales</taxon>
        <taxon>Tilletiaceae</taxon>
        <taxon>Tilletia</taxon>
    </lineage>
</organism>
<keyword evidence="2" id="KW-1185">Reference proteome</keyword>
<dbReference type="PANTHER" id="PTHR10292:SF1">
    <property type="entry name" value="CLATHRIN HEAVY CHAIN"/>
    <property type="match status" value="1"/>
</dbReference>
<dbReference type="Pfam" id="PF01394">
    <property type="entry name" value="Clathrin_propel"/>
    <property type="match status" value="2"/>
</dbReference>
<proteinExistence type="predicted"/>
<dbReference type="InterPro" id="IPR022365">
    <property type="entry name" value="Clathrin_H-chain_propeller_rpt"/>
</dbReference>
<dbReference type="InterPro" id="IPR016025">
    <property type="entry name" value="Clathrin_H-chain_N"/>
</dbReference>
<reference evidence="1" key="1">
    <citation type="submission" date="2020-10" db="EMBL/GenBank/DDBJ databases">
        <authorList>
            <person name="Sedaghatjoo S."/>
        </authorList>
    </citation>
    <scope>NUCLEOTIDE SEQUENCE</scope>
    <source>
        <strain evidence="1">AZH3</strain>
    </source>
</reference>
<sequence>MPPLSRDLHSSLPLEHRGRLLKVGDVAAPYKLFAFANRTATGAKLHIVEIDHNAASPVFTKKAVDVFFPPEATSDFPVAMQVSNRYGIVYLVTKYGFIHLYDLETGACIYMNRISGDTIFVTSEYEATSGIIGLNRKGQVLSVTADENTLVSYTLRTLNNADLASRWPLGQSGQIARCGRPLPPAVPHPLQHGPVP</sequence>
<evidence type="ECO:0000313" key="2">
    <source>
        <dbReference type="Proteomes" id="UP000836402"/>
    </source>
</evidence>
<dbReference type="Gene3D" id="2.130.10.110">
    <property type="entry name" value="Clathrin heavy-chain terminal domain"/>
    <property type="match status" value="1"/>
</dbReference>
<protein>
    <recommendedName>
        <fullName evidence="3">Clathrin heavy chain linker core motif domain-containing protein</fullName>
    </recommendedName>
</protein>
<dbReference type="PANTHER" id="PTHR10292">
    <property type="entry name" value="CLATHRIN HEAVY CHAIN RELATED"/>
    <property type="match status" value="1"/>
</dbReference>
<accession>A0ABN7J043</accession>
<evidence type="ECO:0008006" key="3">
    <source>
        <dbReference type="Google" id="ProtNLM"/>
    </source>
</evidence>
<evidence type="ECO:0000313" key="1">
    <source>
        <dbReference type="EMBL" id="CAD6937849.1"/>
    </source>
</evidence>
<gene>
    <name evidence="1" type="ORF">JKIAZH3_G9139</name>
</gene>